<dbReference type="Pfam" id="PF03350">
    <property type="entry name" value="UPF0114"/>
    <property type="match status" value="1"/>
</dbReference>
<protein>
    <submittedName>
        <fullName evidence="2">Uncharacterized protein family UPF0114</fullName>
    </submittedName>
</protein>
<dbReference type="EMBL" id="JBAMMX010000005">
    <property type="protein sequence ID" value="KAK6939524.1"/>
    <property type="molecule type" value="Genomic_DNA"/>
</dbReference>
<evidence type="ECO:0000313" key="3">
    <source>
        <dbReference type="Proteomes" id="UP001370490"/>
    </source>
</evidence>
<proteinExistence type="predicted"/>
<evidence type="ECO:0000313" key="2">
    <source>
        <dbReference type="EMBL" id="KAK6939524.1"/>
    </source>
</evidence>
<keyword evidence="1" id="KW-0812">Transmembrane</keyword>
<feature type="non-terminal residue" evidence="2">
    <location>
        <position position="293"/>
    </location>
</feature>
<dbReference type="Proteomes" id="UP001370490">
    <property type="component" value="Unassembled WGS sequence"/>
</dbReference>
<sequence>MAATKLFRTSVGPLRLIASSSSSSSSSSGSLCVVKCSRNDGIVGGVKLAGDGERKSIAVLRASVSDCVITSETTTTSPVIDLSSLLPIVRDALLKIQGPLVRKKPLKSQVEMLLGKAVLDCRFFTLFAVAGSLVGSVLCFLEGSFTIIESYFQYFYTLSHKSDQGHVVQLVIQAIDEFLIGVALLTFGVSLYTMFVGSKNMRGKEASLSGSNLFGLFHLKTPPTWGEMKSVSQAKSRIGQAVMMILQVGLLEKFKSIPLVTGLDLACFAGAVLLSSASMFLLSRLSTGHVVED</sequence>
<keyword evidence="1" id="KW-0472">Membrane</keyword>
<name>A0AAN8ZFY1_9MAGN</name>
<dbReference type="PANTHER" id="PTHR31721">
    <property type="entry name" value="OS06G0710300 PROTEIN"/>
    <property type="match status" value="1"/>
</dbReference>
<dbReference type="InterPro" id="IPR005134">
    <property type="entry name" value="UPF0114"/>
</dbReference>
<comment type="caution">
    <text evidence="2">The sequence shown here is derived from an EMBL/GenBank/DDBJ whole genome shotgun (WGS) entry which is preliminary data.</text>
</comment>
<dbReference type="PANTHER" id="PTHR31721:SF3">
    <property type="entry name" value="EXPRESSED PROTEIN"/>
    <property type="match status" value="1"/>
</dbReference>
<feature type="transmembrane region" description="Helical" evidence="1">
    <location>
        <begin position="263"/>
        <end position="283"/>
    </location>
</feature>
<feature type="transmembrane region" description="Helical" evidence="1">
    <location>
        <begin position="123"/>
        <end position="148"/>
    </location>
</feature>
<keyword evidence="3" id="KW-1185">Reference proteome</keyword>
<organism evidence="2 3">
    <name type="scientific">Dillenia turbinata</name>
    <dbReference type="NCBI Taxonomy" id="194707"/>
    <lineage>
        <taxon>Eukaryota</taxon>
        <taxon>Viridiplantae</taxon>
        <taxon>Streptophyta</taxon>
        <taxon>Embryophyta</taxon>
        <taxon>Tracheophyta</taxon>
        <taxon>Spermatophyta</taxon>
        <taxon>Magnoliopsida</taxon>
        <taxon>eudicotyledons</taxon>
        <taxon>Gunneridae</taxon>
        <taxon>Pentapetalae</taxon>
        <taxon>Dilleniales</taxon>
        <taxon>Dilleniaceae</taxon>
        <taxon>Dillenia</taxon>
    </lineage>
</organism>
<reference evidence="2 3" key="1">
    <citation type="submission" date="2023-12" db="EMBL/GenBank/DDBJ databases">
        <title>A high-quality genome assembly for Dillenia turbinata (Dilleniales).</title>
        <authorList>
            <person name="Chanderbali A."/>
        </authorList>
    </citation>
    <scope>NUCLEOTIDE SEQUENCE [LARGE SCALE GENOMIC DNA]</scope>
    <source>
        <strain evidence="2">LSX21</strain>
        <tissue evidence="2">Leaf</tissue>
    </source>
</reference>
<dbReference type="AlphaFoldDB" id="A0AAN8ZFY1"/>
<evidence type="ECO:0000256" key="1">
    <source>
        <dbReference type="SAM" id="Phobius"/>
    </source>
</evidence>
<keyword evidence="1" id="KW-1133">Transmembrane helix</keyword>
<accession>A0AAN8ZFY1</accession>
<gene>
    <name evidence="2" type="ORF">RJ641_029055</name>
</gene>
<feature type="transmembrane region" description="Helical" evidence="1">
    <location>
        <begin position="178"/>
        <end position="197"/>
    </location>
</feature>